<sequence>MHQPEDIKTAILGLPGRTLAAKLRQLMPDIDRRVREGVGHEEIVETLNRHGIEVKLETFRKYLYRYRKKAKSTEAALAPTEKQGASTRPTTAPVTVGKPDISPAPPISNKGDLAKARAVDFDLEQLAQAAKDKE</sequence>
<protein>
    <recommendedName>
        <fullName evidence="4">TraD protein</fullName>
    </recommendedName>
</protein>
<gene>
    <name evidence="2" type="ORF">E6Q80_09720</name>
</gene>
<evidence type="ECO:0000256" key="1">
    <source>
        <dbReference type="SAM" id="MobiDB-lite"/>
    </source>
</evidence>
<accession>A0A5C7SPI3</accession>
<name>A0A5C7SPI3_THASP</name>
<proteinExistence type="predicted"/>
<organism evidence="2 3">
    <name type="scientific">Thauera aminoaromatica</name>
    <dbReference type="NCBI Taxonomy" id="164330"/>
    <lineage>
        <taxon>Bacteria</taxon>
        <taxon>Pseudomonadati</taxon>
        <taxon>Pseudomonadota</taxon>
        <taxon>Betaproteobacteria</taxon>
        <taxon>Rhodocyclales</taxon>
        <taxon>Zoogloeaceae</taxon>
        <taxon>Thauera</taxon>
    </lineage>
</organism>
<feature type="compositionally biased region" description="Polar residues" evidence="1">
    <location>
        <begin position="83"/>
        <end position="93"/>
    </location>
</feature>
<feature type="region of interest" description="Disordered" evidence="1">
    <location>
        <begin position="72"/>
        <end position="111"/>
    </location>
</feature>
<dbReference type="Proteomes" id="UP000321192">
    <property type="component" value="Unassembled WGS sequence"/>
</dbReference>
<dbReference type="RefSeq" id="WP_276658508.1">
    <property type="nucleotide sequence ID" value="NZ_SSFD01000145.1"/>
</dbReference>
<evidence type="ECO:0000313" key="3">
    <source>
        <dbReference type="Proteomes" id="UP000321192"/>
    </source>
</evidence>
<dbReference type="EMBL" id="SSFD01000145">
    <property type="protein sequence ID" value="TXH85439.1"/>
    <property type="molecule type" value="Genomic_DNA"/>
</dbReference>
<reference evidence="2 3" key="1">
    <citation type="submission" date="2018-09" db="EMBL/GenBank/DDBJ databases">
        <title>Metagenome Assembled Genomes from an Advanced Water Purification Facility.</title>
        <authorList>
            <person name="Stamps B.W."/>
            <person name="Spear J.R."/>
        </authorList>
    </citation>
    <scope>NUCLEOTIDE SEQUENCE [LARGE SCALE GENOMIC DNA]</scope>
    <source>
        <strain evidence="2">Bin_27_1</strain>
    </source>
</reference>
<comment type="caution">
    <text evidence="2">The sequence shown here is derived from an EMBL/GenBank/DDBJ whole genome shotgun (WGS) entry which is preliminary data.</text>
</comment>
<evidence type="ECO:0008006" key="4">
    <source>
        <dbReference type="Google" id="ProtNLM"/>
    </source>
</evidence>
<evidence type="ECO:0000313" key="2">
    <source>
        <dbReference type="EMBL" id="TXH85439.1"/>
    </source>
</evidence>
<dbReference type="AlphaFoldDB" id="A0A5C7SPI3"/>